<feature type="transmembrane region" description="Helical" evidence="1">
    <location>
        <begin position="6"/>
        <end position="23"/>
    </location>
</feature>
<protein>
    <submittedName>
        <fullName evidence="2">Uncharacterized protein</fullName>
    </submittedName>
</protein>
<dbReference type="Proteomes" id="UP000034189">
    <property type="component" value="Chromosome"/>
</dbReference>
<name>A0A0F7CIP5_PAEDU</name>
<sequence>MVNFIFYVFFSVLDTASLFYIALKLFKIDLYLKEIIFASLIMTFFSYVIRVEHSYAFLDVFLQYVLFVCFLWMLFRIHIFYAIIVAGTALQAFMFIQSLIYIVINITGIYQLNFPIVSTGIFLMQLITDSVVIFIGYYIRKKRKGFDFIPDKPDGKIILSKRDIVLFILSVPSFLAFYLNIYFTRYLNQYSFLIPLFYATVLIGYLYFSTKKDRGDIF</sequence>
<feature type="transmembrane region" description="Helical" evidence="1">
    <location>
        <begin position="116"/>
        <end position="139"/>
    </location>
</feature>
<reference evidence="2 3" key="1">
    <citation type="submission" date="2015-03" db="EMBL/GenBank/DDBJ databases">
        <authorList>
            <person name="Abdul Halim M."/>
        </authorList>
    </citation>
    <scope>NUCLEOTIDE SEQUENCE [LARGE SCALE GENOMIC DNA]</scope>
    <source>
        <strain evidence="2 3">ATCC 35681</strain>
    </source>
</reference>
<feature type="transmembrane region" description="Helical" evidence="1">
    <location>
        <begin position="164"/>
        <end position="183"/>
    </location>
</feature>
<evidence type="ECO:0000313" key="2">
    <source>
        <dbReference type="EMBL" id="AKG35516.1"/>
    </source>
</evidence>
<dbReference type="HOGENOM" id="CLU_1249611_0_0_9"/>
<dbReference type="PATRIC" id="fig|1333534.5.peg.3037"/>
<keyword evidence="1" id="KW-0472">Membrane</keyword>
<evidence type="ECO:0000313" key="3">
    <source>
        <dbReference type="Proteomes" id="UP000034189"/>
    </source>
</evidence>
<dbReference type="EMBL" id="CP011114">
    <property type="protein sequence ID" value="AKG35516.1"/>
    <property type="molecule type" value="Genomic_DNA"/>
</dbReference>
<proteinExistence type="predicted"/>
<feature type="transmembrane region" description="Helical" evidence="1">
    <location>
        <begin position="189"/>
        <end position="208"/>
    </location>
</feature>
<dbReference type="AlphaFoldDB" id="A0A0F7CIP5"/>
<evidence type="ECO:0000256" key="1">
    <source>
        <dbReference type="SAM" id="Phobius"/>
    </source>
</evidence>
<keyword evidence="1" id="KW-1133">Transmembrane helix</keyword>
<feature type="transmembrane region" description="Helical" evidence="1">
    <location>
        <begin position="30"/>
        <end position="49"/>
    </location>
</feature>
<keyword evidence="1" id="KW-0812">Transmembrane</keyword>
<feature type="transmembrane region" description="Helical" evidence="1">
    <location>
        <begin position="55"/>
        <end position="75"/>
    </location>
</feature>
<reference evidence="2 3" key="2">
    <citation type="journal article" date="2016" name="Genome Announc.">
        <title>Genome Sequence of a Gram-Positive Diazotroph, Paenibacillus durus Type Strain ATCC 35681.</title>
        <authorList>
            <person name="Halim M.A."/>
            <person name="Rahman A.Y."/>
            <person name="Sim K.S."/>
            <person name="Yam H.C."/>
            <person name="Rahim A.A."/>
            <person name="Ghazali A.H."/>
            <person name="Najimudin N."/>
        </authorList>
    </citation>
    <scope>NUCLEOTIDE SEQUENCE [LARGE SCALE GENOMIC DNA]</scope>
    <source>
        <strain evidence="2 3">ATCC 35681</strain>
    </source>
</reference>
<organism evidence="2 3">
    <name type="scientific">Paenibacillus durus ATCC 35681</name>
    <dbReference type="NCBI Taxonomy" id="1333534"/>
    <lineage>
        <taxon>Bacteria</taxon>
        <taxon>Bacillati</taxon>
        <taxon>Bacillota</taxon>
        <taxon>Bacilli</taxon>
        <taxon>Bacillales</taxon>
        <taxon>Paenibacillaceae</taxon>
        <taxon>Paenibacillus</taxon>
    </lineage>
</organism>
<feature type="transmembrane region" description="Helical" evidence="1">
    <location>
        <begin position="80"/>
        <end position="104"/>
    </location>
</feature>
<accession>A0A0F7CIP5</accession>
<gene>
    <name evidence="2" type="ORF">VK70_13810</name>
</gene>